<dbReference type="InterPro" id="IPR011006">
    <property type="entry name" value="CheY-like_superfamily"/>
</dbReference>
<dbReference type="Gene3D" id="3.40.50.2300">
    <property type="match status" value="1"/>
</dbReference>
<dbReference type="PANTHER" id="PTHR46663:SF2">
    <property type="entry name" value="GGDEF DOMAIN-CONTAINING PROTEIN"/>
    <property type="match status" value="1"/>
</dbReference>
<evidence type="ECO:0000259" key="4">
    <source>
        <dbReference type="PROSITE" id="PS50887"/>
    </source>
</evidence>
<dbReference type="PROSITE" id="PS50110">
    <property type="entry name" value="RESPONSE_REGULATORY"/>
    <property type="match status" value="1"/>
</dbReference>
<keyword evidence="6" id="KW-1185">Reference proteome</keyword>
<evidence type="ECO:0000313" key="5">
    <source>
        <dbReference type="EMBL" id="NKF22583.1"/>
    </source>
</evidence>
<name>A0A970B6A2_9GAMM</name>
<dbReference type="EMBL" id="JAAVXB010000004">
    <property type="protein sequence ID" value="NKF22583.1"/>
    <property type="molecule type" value="Genomic_DNA"/>
</dbReference>
<dbReference type="Pfam" id="PF00990">
    <property type="entry name" value="GGDEF"/>
    <property type="match status" value="1"/>
</dbReference>
<dbReference type="PROSITE" id="PS50887">
    <property type="entry name" value="GGDEF"/>
    <property type="match status" value="1"/>
</dbReference>
<feature type="domain" description="Response regulatory" evidence="3">
    <location>
        <begin position="10"/>
        <end position="127"/>
    </location>
</feature>
<sequence>MFEVQASRPAVLVVDDTPANLVAMRRLLAKMDCDIVEADNGNDALAACLDREFALILLDVQMPEMDGFEVASLLAETPDCKNAPIIFVTAAYKDDLNRLNGYEVGAVDYIAKPINEFILLSKVKVFLDLYRSRAALKTAEAAARHRATHDALTDLPNRLLFTDRLGNGLSRARRDSSKLALVYLDVDHFKPVNDRHGHAAGDLLLKAIAGRLQRLLRESDTVARLGGDEFAAILENVASREDAQSLAELMRIAMHQPFSLQLPDQPQPIEVQVGASVGVALFPEDGGTEDALIAQADEQMYTRKKARA</sequence>
<dbReference type="FunFam" id="3.30.70.270:FF:000001">
    <property type="entry name" value="Diguanylate cyclase domain protein"/>
    <property type="match status" value="1"/>
</dbReference>
<dbReference type="SMART" id="SM00267">
    <property type="entry name" value="GGDEF"/>
    <property type="match status" value="1"/>
</dbReference>
<evidence type="ECO:0000256" key="1">
    <source>
        <dbReference type="ARBA" id="ARBA00001946"/>
    </source>
</evidence>
<dbReference type="GO" id="GO:0003824">
    <property type="term" value="F:catalytic activity"/>
    <property type="evidence" value="ECO:0007669"/>
    <property type="project" value="UniProtKB-ARBA"/>
</dbReference>
<dbReference type="SUPFAM" id="SSF55073">
    <property type="entry name" value="Nucleotide cyclase"/>
    <property type="match status" value="1"/>
</dbReference>
<feature type="modified residue" description="4-aspartylphosphate" evidence="2">
    <location>
        <position position="59"/>
    </location>
</feature>
<dbReference type="InterPro" id="IPR052163">
    <property type="entry name" value="DGC-Regulatory_Protein"/>
</dbReference>
<dbReference type="InterPro" id="IPR029787">
    <property type="entry name" value="Nucleotide_cyclase"/>
</dbReference>
<evidence type="ECO:0000256" key="2">
    <source>
        <dbReference type="PROSITE-ProRule" id="PRU00169"/>
    </source>
</evidence>
<dbReference type="Pfam" id="PF00072">
    <property type="entry name" value="Response_reg"/>
    <property type="match status" value="1"/>
</dbReference>
<dbReference type="AlphaFoldDB" id="A0A970B6A2"/>
<accession>A0A970B6A2</accession>
<dbReference type="InterPro" id="IPR043128">
    <property type="entry name" value="Rev_trsase/Diguanyl_cyclase"/>
</dbReference>
<protein>
    <submittedName>
        <fullName evidence="5">Diguanylate cyclase</fullName>
    </submittedName>
</protein>
<organism evidence="5 6">
    <name type="scientific">Solimonas marina</name>
    <dbReference type="NCBI Taxonomy" id="2714601"/>
    <lineage>
        <taxon>Bacteria</taxon>
        <taxon>Pseudomonadati</taxon>
        <taxon>Pseudomonadota</taxon>
        <taxon>Gammaproteobacteria</taxon>
        <taxon>Nevskiales</taxon>
        <taxon>Nevskiaceae</taxon>
        <taxon>Solimonas</taxon>
    </lineage>
</organism>
<reference evidence="5" key="1">
    <citation type="submission" date="2020-03" db="EMBL/GenBank/DDBJ databases">
        <title>Solimonas marina sp. nov., isolated from deep seawater of the Pacific Ocean.</title>
        <authorList>
            <person name="Liu X."/>
            <person name="Lai Q."/>
            <person name="Sun F."/>
            <person name="Gai Y."/>
            <person name="Li G."/>
            <person name="Shao Z."/>
        </authorList>
    </citation>
    <scope>NUCLEOTIDE SEQUENCE</scope>
    <source>
        <strain evidence="5">C16B3</strain>
    </source>
</reference>
<comment type="cofactor">
    <cofactor evidence="1">
        <name>Mg(2+)</name>
        <dbReference type="ChEBI" id="CHEBI:18420"/>
    </cofactor>
</comment>
<feature type="domain" description="GGDEF" evidence="4">
    <location>
        <begin position="177"/>
        <end position="308"/>
    </location>
</feature>
<dbReference type="PANTHER" id="PTHR46663">
    <property type="entry name" value="DIGUANYLATE CYCLASE DGCT-RELATED"/>
    <property type="match status" value="1"/>
</dbReference>
<keyword evidence="2" id="KW-0597">Phosphoprotein</keyword>
<dbReference type="Proteomes" id="UP000653472">
    <property type="component" value="Unassembled WGS sequence"/>
</dbReference>
<dbReference type="Gene3D" id="3.30.70.270">
    <property type="match status" value="1"/>
</dbReference>
<evidence type="ECO:0000259" key="3">
    <source>
        <dbReference type="PROSITE" id="PS50110"/>
    </source>
</evidence>
<evidence type="ECO:0000313" key="6">
    <source>
        <dbReference type="Proteomes" id="UP000653472"/>
    </source>
</evidence>
<dbReference type="CDD" id="cd01949">
    <property type="entry name" value="GGDEF"/>
    <property type="match status" value="1"/>
</dbReference>
<gene>
    <name evidence="5" type="ORF">G7Y82_09650</name>
</gene>
<dbReference type="SUPFAM" id="SSF52172">
    <property type="entry name" value="CheY-like"/>
    <property type="match status" value="1"/>
</dbReference>
<dbReference type="InterPro" id="IPR001789">
    <property type="entry name" value="Sig_transdc_resp-reg_receiver"/>
</dbReference>
<dbReference type="NCBIfam" id="TIGR00254">
    <property type="entry name" value="GGDEF"/>
    <property type="match status" value="1"/>
</dbReference>
<comment type="caution">
    <text evidence="5">The sequence shown here is derived from an EMBL/GenBank/DDBJ whole genome shotgun (WGS) entry which is preliminary data.</text>
</comment>
<dbReference type="InterPro" id="IPR000160">
    <property type="entry name" value="GGDEF_dom"/>
</dbReference>
<dbReference type="GO" id="GO:0000160">
    <property type="term" value="P:phosphorelay signal transduction system"/>
    <property type="evidence" value="ECO:0007669"/>
    <property type="project" value="InterPro"/>
</dbReference>
<dbReference type="SMART" id="SM00448">
    <property type="entry name" value="REC"/>
    <property type="match status" value="1"/>
</dbReference>
<proteinExistence type="predicted"/>